<dbReference type="AlphaFoldDB" id="A0A482VHV3"/>
<dbReference type="Gene3D" id="2.60.40.790">
    <property type="match status" value="1"/>
</dbReference>
<dbReference type="InterPro" id="IPR002068">
    <property type="entry name" value="A-crystallin/Hsp20_dom"/>
</dbReference>
<feature type="region of interest" description="Disordered" evidence="2">
    <location>
        <begin position="108"/>
        <end position="140"/>
    </location>
</feature>
<sequence length="140" mass="15914">MCLEPEDLVPLVPRKFRNFVVVGGCCRSTVGVDEGKFQVNLAVQQFKPGEMSVKVTGDNLITVKGKYEKQDEHGFISRQFTTILERLNQICLLMEWLLPQPQSVLLKNPKFQSPKPVNPQNQLLSTKRKKSTKKSENAKK</sequence>
<dbReference type="GO" id="GO:0005634">
    <property type="term" value="C:nucleus"/>
    <property type="evidence" value="ECO:0007669"/>
    <property type="project" value="TreeGrafter"/>
</dbReference>
<dbReference type="GO" id="GO:0042026">
    <property type="term" value="P:protein refolding"/>
    <property type="evidence" value="ECO:0007669"/>
    <property type="project" value="TreeGrafter"/>
</dbReference>
<gene>
    <name evidence="4" type="ORF">BDFB_014909</name>
</gene>
<evidence type="ECO:0000313" key="4">
    <source>
        <dbReference type="EMBL" id="RZC32204.1"/>
    </source>
</evidence>
<dbReference type="GO" id="GO:0005737">
    <property type="term" value="C:cytoplasm"/>
    <property type="evidence" value="ECO:0007669"/>
    <property type="project" value="TreeGrafter"/>
</dbReference>
<evidence type="ECO:0000259" key="3">
    <source>
        <dbReference type="Pfam" id="PF00011"/>
    </source>
</evidence>
<reference evidence="4 5" key="1">
    <citation type="submission" date="2017-03" db="EMBL/GenBank/DDBJ databases">
        <title>Genome of the blue death feigning beetle - Asbolus verrucosus.</title>
        <authorList>
            <person name="Rider S.D."/>
        </authorList>
    </citation>
    <scope>NUCLEOTIDE SEQUENCE [LARGE SCALE GENOMIC DNA]</scope>
    <source>
        <strain evidence="4">Butters</strain>
        <tissue evidence="4">Head and leg muscle</tissue>
    </source>
</reference>
<keyword evidence="5" id="KW-1185">Reference proteome</keyword>
<dbReference type="GO" id="GO:0051082">
    <property type="term" value="F:unfolded protein binding"/>
    <property type="evidence" value="ECO:0007669"/>
    <property type="project" value="TreeGrafter"/>
</dbReference>
<proteinExistence type="predicted"/>
<evidence type="ECO:0000256" key="2">
    <source>
        <dbReference type="SAM" id="MobiDB-lite"/>
    </source>
</evidence>
<keyword evidence="1" id="KW-0346">Stress response</keyword>
<dbReference type="InterPro" id="IPR008978">
    <property type="entry name" value="HSP20-like_chaperone"/>
</dbReference>
<comment type="caution">
    <text evidence="4">The sequence shown here is derived from an EMBL/GenBank/DDBJ whole genome shotgun (WGS) entry which is preliminary data.</text>
</comment>
<dbReference type="Pfam" id="PF00011">
    <property type="entry name" value="HSP20"/>
    <property type="match status" value="1"/>
</dbReference>
<dbReference type="GO" id="GO:0009408">
    <property type="term" value="P:response to heat"/>
    <property type="evidence" value="ECO:0007669"/>
    <property type="project" value="TreeGrafter"/>
</dbReference>
<dbReference type="STRING" id="1661398.A0A482VHV3"/>
<organism evidence="4 5">
    <name type="scientific">Asbolus verrucosus</name>
    <name type="common">Desert ironclad beetle</name>
    <dbReference type="NCBI Taxonomy" id="1661398"/>
    <lineage>
        <taxon>Eukaryota</taxon>
        <taxon>Metazoa</taxon>
        <taxon>Ecdysozoa</taxon>
        <taxon>Arthropoda</taxon>
        <taxon>Hexapoda</taxon>
        <taxon>Insecta</taxon>
        <taxon>Pterygota</taxon>
        <taxon>Neoptera</taxon>
        <taxon>Endopterygota</taxon>
        <taxon>Coleoptera</taxon>
        <taxon>Polyphaga</taxon>
        <taxon>Cucujiformia</taxon>
        <taxon>Tenebrionidae</taxon>
        <taxon>Pimeliinae</taxon>
        <taxon>Asbolus</taxon>
    </lineage>
</organism>
<evidence type="ECO:0000256" key="1">
    <source>
        <dbReference type="ARBA" id="ARBA00023016"/>
    </source>
</evidence>
<name>A0A482VHV3_ASBVE</name>
<dbReference type="OrthoDB" id="6416617at2759"/>
<evidence type="ECO:0000313" key="5">
    <source>
        <dbReference type="Proteomes" id="UP000292052"/>
    </source>
</evidence>
<dbReference type="EMBL" id="QDEB01099110">
    <property type="protein sequence ID" value="RZC32204.1"/>
    <property type="molecule type" value="Genomic_DNA"/>
</dbReference>
<feature type="domain" description="SHSP" evidence="3">
    <location>
        <begin position="32"/>
        <end position="81"/>
    </location>
</feature>
<feature type="non-terminal residue" evidence="4">
    <location>
        <position position="140"/>
    </location>
</feature>
<protein>
    <submittedName>
        <fullName evidence="4">HSP20 domain containing protein</fullName>
    </submittedName>
</protein>
<accession>A0A482VHV3</accession>
<dbReference type="Proteomes" id="UP000292052">
    <property type="component" value="Unassembled WGS sequence"/>
</dbReference>
<dbReference type="PANTHER" id="PTHR45640:SF13">
    <property type="entry name" value="HEAT SHOCK PROTEIN 22-RELATED"/>
    <property type="match status" value="1"/>
</dbReference>
<dbReference type="InterPro" id="IPR001436">
    <property type="entry name" value="Alpha-crystallin/sHSP_animal"/>
</dbReference>
<dbReference type="PANTHER" id="PTHR45640">
    <property type="entry name" value="HEAT SHOCK PROTEIN HSP-12.2-RELATED"/>
    <property type="match status" value="1"/>
</dbReference>